<dbReference type="Gene3D" id="1.20.120.330">
    <property type="entry name" value="Nucleotidyltransferases domain 2"/>
    <property type="match status" value="1"/>
</dbReference>
<dbReference type="AlphaFoldDB" id="A0A7G9YZ16"/>
<name>A0A7G9YZ16_9EURY</name>
<dbReference type="EMBL" id="MT631535">
    <property type="protein sequence ID" value="QNO53250.1"/>
    <property type="molecule type" value="Genomic_DNA"/>
</dbReference>
<dbReference type="NCBIfam" id="TIGR01987">
    <property type="entry name" value="HI0074"/>
    <property type="match status" value="1"/>
</dbReference>
<accession>A0A7G9YZ16</accession>
<dbReference type="SUPFAM" id="SSF81593">
    <property type="entry name" value="Nucleotidyltransferase substrate binding subunit/domain"/>
    <property type="match status" value="1"/>
</dbReference>
<dbReference type="InterPro" id="IPR010235">
    <property type="entry name" value="HepT"/>
</dbReference>
<dbReference type="Pfam" id="PF08780">
    <property type="entry name" value="NTase_sub_bind"/>
    <property type="match status" value="1"/>
</dbReference>
<organism evidence="1">
    <name type="scientific">Candidatus Methanophagaceae archaeon ANME-1 ERB6</name>
    <dbReference type="NCBI Taxonomy" id="2759912"/>
    <lineage>
        <taxon>Archaea</taxon>
        <taxon>Methanobacteriati</taxon>
        <taxon>Methanobacteriota</taxon>
        <taxon>Stenosarchaea group</taxon>
        <taxon>Methanomicrobia</taxon>
        <taxon>Candidatus Methanophagales</taxon>
        <taxon>Candidatus Methanophagaceae</taxon>
    </lineage>
</organism>
<protein>
    <recommendedName>
        <fullName evidence="2">Nucleotidyltransferase substrate binding protein like protein</fullName>
    </recommendedName>
</protein>
<proteinExistence type="predicted"/>
<sequence length="133" mass="15863">MEKLGMRIEEAEEALETLREILGEPYSVIVRDATIQRFEYTHEIFWKLMKEYLYNHEGVECNSPKSCFREASSVGFLSEEQTISCLEMTDDRNLTSHTYVEEVAERIYEKTRDYYELMDTIFDHIRKKLEEVA</sequence>
<evidence type="ECO:0000313" key="1">
    <source>
        <dbReference type="EMBL" id="QNO53250.1"/>
    </source>
</evidence>
<reference evidence="1" key="1">
    <citation type="submission" date="2020-06" db="EMBL/GenBank/DDBJ databases">
        <title>Unique genomic features of the anaerobic methanotrophic archaea.</title>
        <authorList>
            <person name="Chadwick G.L."/>
            <person name="Skennerton C.T."/>
            <person name="Laso-Perez R."/>
            <person name="Leu A.O."/>
            <person name="Speth D.R."/>
            <person name="Yu H."/>
            <person name="Morgan-Lang C."/>
            <person name="Hatzenpichler R."/>
            <person name="Goudeau D."/>
            <person name="Malmstrom R."/>
            <person name="Brazelton W.J."/>
            <person name="Woyke T."/>
            <person name="Hallam S.J."/>
            <person name="Tyson G.W."/>
            <person name="Wegener G."/>
            <person name="Boetius A."/>
            <person name="Orphan V."/>
        </authorList>
    </citation>
    <scope>NUCLEOTIDE SEQUENCE</scope>
</reference>
<evidence type="ECO:0008006" key="2">
    <source>
        <dbReference type="Google" id="ProtNLM"/>
    </source>
</evidence>
<gene>
    <name evidence="1" type="ORF">BKBCGLBC_00011</name>
</gene>